<protein>
    <submittedName>
        <fullName evidence="2">Uncharacterized protein</fullName>
    </submittedName>
</protein>
<feature type="region of interest" description="Disordered" evidence="1">
    <location>
        <begin position="402"/>
        <end position="432"/>
    </location>
</feature>
<sequence>MDDFLSEQEMQQFQVGGFKPVSSLNQVRNARQMYNQSTQLQGQLQGQASQYANDLLKSAPSLQGQASQYANDLLKSAPSLQGQASQYANDLLKSAPSLQGQASQYANDLLKSAPLMQGQASQLKGQASQYANNLLKSMPSLKEKVSQLTGPGLENHNKFLTLVENLAKKGAGGAIRLLGSMLGVSVTNIDPNKLVDALNEAAENPETQQKLLELTDNLIKITKKPLEDATTAAASLIGNTLDKEGKQGIKLGWDLLGDIPVAGEFVELVKTGLDAVRAGEVGVDAAEKLVTVVSTPVSEIAKNVLNKNLQAAAAATAAVTTAVTNAATSVSNQLTNLPGAAGVAANAAANVSNQLTNLPGAVTAAANSSRGGGAATEKQYNQYKKLQLNAANRLSQSFQGFYGTRKQRKGSRKRGPKIHMKTRTRRTKRAKY</sequence>
<feature type="compositionally biased region" description="Basic residues" evidence="1">
    <location>
        <begin position="405"/>
        <end position="432"/>
    </location>
</feature>
<dbReference type="AlphaFoldDB" id="A0A6C0LC56"/>
<accession>A0A6C0LC56</accession>
<evidence type="ECO:0000256" key="1">
    <source>
        <dbReference type="SAM" id="MobiDB-lite"/>
    </source>
</evidence>
<proteinExistence type="predicted"/>
<dbReference type="EMBL" id="MN740472">
    <property type="protein sequence ID" value="QHU28546.1"/>
    <property type="molecule type" value="Genomic_DNA"/>
</dbReference>
<evidence type="ECO:0000313" key="2">
    <source>
        <dbReference type="EMBL" id="QHU28546.1"/>
    </source>
</evidence>
<name>A0A6C0LC56_9ZZZZ</name>
<reference evidence="2" key="1">
    <citation type="journal article" date="2020" name="Nature">
        <title>Giant virus diversity and host interactions through global metagenomics.</title>
        <authorList>
            <person name="Schulz F."/>
            <person name="Roux S."/>
            <person name="Paez-Espino D."/>
            <person name="Jungbluth S."/>
            <person name="Walsh D.A."/>
            <person name="Denef V.J."/>
            <person name="McMahon K.D."/>
            <person name="Konstantinidis K.T."/>
            <person name="Eloe-Fadrosh E.A."/>
            <person name="Kyrpides N.C."/>
            <person name="Woyke T."/>
        </authorList>
    </citation>
    <scope>NUCLEOTIDE SEQUENCE</scope>
    <source>
        <strain evidence="2">GVMAG-M-3300027770-73</strain>
    </source>
</reference>
<organism evidence="2">
    <name type="scientific">viral metagenome</name>
    <dbReference type="NCBI Taxonomy" id="1070528"/>
    <lineage>
        <taxon>unclassified sequences</taxon>
        <taxon>metagenomes</taxon>
        <taxon>organismal metagenomes</taxon>
    </lineage>
</organism>